<evidence type="ECO:0000313" key="3">
    <source>
        <dbReference type="Proteomes" id="UP000003947"/>
    </source>
</evidence>
<evidence type="ECO:0000313" key="2">
    <source>
        <dbReference type="EMBL" id="EIM26670.1"/>
    </source>
</evidence>
<dbReference type="RefSeq" id="WP_009762721.1">
    <property type="nucleotide sequence ID" value="NZ_CP141051.1"/>
</dbReference>
<dbReference type="AlphaFoldDB" id="I4YRS8"/>
<proteinExistence type="predicted"/>
<evidence type="ECO:0000256" key="1">
    <source>
        <dbReference type="SAM" id="Phobius"/>
    </source>
</evidence>
<gene>
    <name evidence="2" type="ORF">MicloDRAFT_00032200</name>
</gene>
<keyword evidence="3" id="KW-1185">Reference proteome</keyword>
<dbReference type="PATRIC" id="fig|864069.3.peg.3497"/>
<keyword evidence="1" id="KW-0812">Transmembrane</keyword>
<accession>I4YRS8</accession>
<feature type="transmembrane region" description="Helical" evidence="1">
    <location>
        <begin position="7"/>
        <end position="26"/>
    </location>
</feature>
<reference evidence="2 3" key="1">
    <citation type="submission" date="2012-02" db="EMBL/GenBank/DDBJ databases">
        <title>Improved High-Quality Draft sequence of Microvirga sp. WSM3557.</title>
        <authorList>
            <consortium name="US DOE Joint Genome Institute"/>
            <person name="Lucas S."/>
            <person name="Han J."/>
            <person name="Lapidus A."/>
            <person name="Cheng J.-F."/>
            <person name="Goodwin L."/>
            <person name="Pitluck S."/>
            <person name="Peters L."/>
            <person name="Zhang X."/>
            <person name="Detter J.C."/>
            <person name="Han C."/>
            <person name="Tapia R."/>
            <person name="Land M."/>
            <person name="Hauser L."/>
            <person name="Kyrpides N."/>
            <person name="Ivanova N."/>
            <person name="Pagani I."/>
            <person name="Brau L."/>
            <person name="Yates R."/>
            <person name="O'Hara G."/>
            <person name="Rui T."/>
            <person name="Howieson J."/>
            <person name="Reeve W."/>
            <person name="Woyke T."/>
        </authorList>
    </citation>
    <scope>NUCLEOTIDE SEQUENCE [LARGE SCALE GENOMIC DNA]</scope>
    <source>
        <strain evidence="2 3">WSM3557</strain>
    </source>
</reference>
<feature type="transmembrane region" description="Helical" evidence="1">
    <location>
        <begin position="32"/>
        <end position="51"/>
    </location>
</feature>
<feature type="transmembrane region" description="Helical" evidence="1">
    <location>
        <begin position="96"/>
        <end position="119"/>
    </location>
</feature>
<dbReference type="Proteomes" id="UP000003947">
    <property type="component" value="Unassembled WGS sequence"/>
</dbReference>
<sequence>MDLMPGTAITAFVGGVSFFVSLVFKIPPGLESFRFFAAFAAMAGYGVGRVLAKRAAGYSLGTLIGIMLVDLAIGSAAALTYVILVETFLAPEMRLVIQLAVLLCVTFFCLGAVLPLAGLRFNK</sequence>
<keyword evidence="1" id="KW-0472">Membrane</keyword>
<dbReference type="HOGENOM" id="CLU_2012658_0_0_5"/>
<feature type="transmembrane region" description="Helical" evidence="1">
    <location>
        <begin position="63"/>
        <end position="84"/>
    </location>
</feature>
<dbReference type="STRING" id="864069.MicloDRAFT_00032200"/>
<name>I4YRS8_9HYPH</name>
<keyword evidence="1" id="KW-1133">Transmembrane helix</keyword>
<organism evidence="2 3">
    <name type="scientific">Microvirga lotononidis</name>
    <dbReference type="NCBI Taxonomy" id="864069"/>
    <lineage>
        <taxon>Bacteria</taxon>
        <taxon>Pseudomonadati</taxon>
        <taxon>Pseudomonadota</taxon>
        <taxon>Alphaproteobacteria</taxon>
        <taxon>Hyphomicrobiales</taxon>
        <taxon>Methylobacteriaceae</taxon>
        <taxon>Microvirga</taxon>
    </lineage>
</organism>
<protein>
    <submittedName>
        <fullName evidence="2">Uncharacterized protein</fullName>
    </submittedName>
</protein>
<dbReference type="EMBL" id="JH660645">
    <property type="protein sequence ID" value="EIM26670.1"/>
    <property type="molecule type" value="Genomic_DNA"/>
</dbReference>